<feature type="transmembrane region" description="Helical" evidence="3">
    <location>
        <begin position="225"/>
        <end position="248"/>
    </location>
</feature>
<name>A0A5N4AQC2_PHOPY</name>
<evidence type="ECO:0000256" key="3">
    <source>
        <dbReference type="SAM" id="Phobius"/>
    </source>
</evidence>
<feature type="domain" description="Carboxylesterase type B" evidence="4">
    <location>
        <begin position="265"/>
        <end position="653"/>
    </location>
</feature>
<keyword evidence="3" id="KW-0812">Transmembrane</keyword>
<keyword evidence="6" id="KW-1185">Reference proteome</keyword>
<dbReference type="InterPro" id="IPR029058">
    <property type="entry name" value="AB_hydrolase_fold"/>
</dbReference>
<dbReference type="Pfam" id="PF00135">
    <property type="entry name" value="COesterase"/>
    <property type="match status" value="1"/>
</dbReference>
<feature type="region of interest" description="Disordered" evidence="2">
    <location>
        <begin position="47"/>
        <end position="134"/>
    </location>
</feature>
<dbReference type="AlphaFoldDB" id="A0A5N4AQC2"/>
<dbReference type="PROSITE" id="PS00941">
    <property type="entry name" value="CARBOXYLESTERASE_B_2"/>
    <property type="match status" value="1"/>
</dbReference>
<dbReference type="InterPro" id="IPR050309">
    <property type="entry name" value="Type-B_Carboxylest/Lipase"/>
</dbReference>
<comment type="caution">
    <text evidence="5">The sequence shown here is derived from an EMBL/GenBank/DDBJ whole genome shotgun (WGS) entry which is preliminary data.</text>
</comment>
<dbReference type="Gene3D" id="3.40.50.1820">
    <property type="entry name" value="alpha/beta hydrolase"/>
    <property type="match status" value="1"/>
</dbReference>
<keyword evidence="3" id="KW-0472">Membrane</keyword>
<evidence type="ECO:0000259" key="4">
    <source>
        <dbReference type="Pfam" id="PF00135"/>
    </source>
</evidence>
<evidence type="ECO:0000313" key="5">
    <source>
        <dbReference type="EMBL" id="KAB0799562.1"/>
    </source>
</evidence>
<feature type="compositionally biased region" description="Basic and acidic residues" evidence="2">
    <location>
        <begin position="73"/>
        <end position="82"/>
    </location>
</feature>
<accession>A0A5N4AQC2</accession>
<evidence type="ECO:0000256" key="2">
    <source>
        <dbReference type="SAM" id="MobiDB-lite"/>
    </source>
</evidence>
<dbReference type="SUPFAM" id="SSF53474">
    <property type="entry name" value="alpha/beta-Hydrolases"/>
    <property type="match status" value="1"/>
</dbReference>
<dbReference type="InterPro" id="IPR002018">
    <property type="entry name" value="CarbesteraseB"/>
</dbReference>
<dbReference type="Proteomes" id="UP000327044">
    <property type="component" value="Unassembled WGS sequence"/>
</dbReference>
<dbReference type="EMBL" id="VVIM01000005">
    <property type="protein sequence ID" value="KAB0799562.1"/>
    <property type="molecule type" value="Genomic_DNA"/>
</dbReference>
<organism evidence="5 6">
    <name type="scientific">Photinus pyralis</name>
    <name type="common">Common eastern firefly</name>
    <name type="synonym">Lampyris pyralis</name>
    <dbReference type="NCBI Taxonomy" id="7054"/>
    <lineage>
        <taxon>Eukaryota</taxon>
        <taxon>Metazoa</taxon>
        <taxon>Ecdysozoa</taxon>
        <taxon>Arthropoda</taxon>
        <taxon>Hexapoda</taxon>
        <taxon>Insecta</taxon>
        <taxon>Pterygota</taxon>
        <taxon>Neoptera</taxon>
        <taxon>Endopterygota</taxon>
        <taxon>Coleoptera</taxon>
        <taxon>Polyphaga</taxon>
        <taxon>Elateriformia</taxon>
        <taxon>Elateroidea</taxon>
        <taxon>Lampyridae</taxon>
        <taxon>Lampyrinae</taxon>
        <taxon>Photinus</taxon>
    </lineage>
</organism>
<dbReference type="FunCoup" id="A0A5N4AQC2">
    <property type="interactions" value="70"/>
</dbReference>
<evidence type="ECO:0000313" key="6">
    <source>
        <dbReference type="Proteomes" id="UP000327044"/>
    </source>
</evidence>
<gene>
    <name evidence="5" type="ORF">PPYR_07442</name>
</gene>
<proteinExistence type="predicted"/>
<sequence length="745" mass="83893">METTEKSDDKKIIELEEREKILNSENKSSSPPILEIENGIKLNKTDIKEGREVQPKKIPIGGIQMPGFFTRSKSKERCKDTENDQNSETEGVELLQAKEEEEVKGPQTRIKLPNPFRKSKLINEDEGEKTPEPKEKKKLLNTIRLPLVSVFPRKKKEDQISNQSAKAGLASIETLDETDKSADRKEDDLKNVCLDVNIDQEKCELEKQQPVEQPSWKHKVRAYRIIISAFLVLIMFIIIIVTVTLPIAPEHSVAIRDGRFVETITSCGKVEGVLEDGAVAFRGIPYARPPIGELRFKAAHPLNSISYCWNNTTPLLTHNATDYCLQIYSNGTTAGTEDCLTLDVVTPYVRYDTPLPVVVLIGTESLIGGSPGKMRPSARYARSRDVIFVRPNFRLGVLGFLAVSQLTQSVHLPTSGNYGLSDIVEALRWVQYNIEHFGGDRKSVTLFGHRAGATLVTALSAMKGAEKLFKQAWATSGGAIYPGKTLVEYEMENKNYMPSIQCETAQCLLDADADMLVSSVIDTWRKPQPDLPSRLEEPDKRHEWLVLDGNILKEHPGKVWASEEGFPVKLVLGTTAHAAASETLYLKYKSWSEDLVQQHIKESKLGQLNMVDEILKLYPSTYQGLSAMISDIRIVCPLLAVSTQMRNVPFYVVTQNRGELNVADVDSDVDAILGRYEPKTAEQKRYVSAMQQLFYYYVWHGKIQPVEHINNKILIVEQDVLLAANYTHCDYWITKDIVPRYAQLD</sequence>
<keyword evidence="1" id="KW-0325">Glycoprotein</keyword>
<dbReference type="InterPro" id="IPR019819">
    <property type="entry name" value="Carboxylesterase_B_CS"/>
</dbReference>
<dbReference type="PANTHER" id="PTHR11559">
    <property type="entry name" value="CARBOXYLESTERASE"/>
    <property type="match status" value="1"/>
</dbReference>
<dbReference type="InParanoid" id="A0A5N4AQC2"/>
<protein>
    <recommendedName>
        <fullName evidence="4">Carboxylesterase type B domain-containing protein</fullName>
    </recommendedName>
</protein>
<reference evidence="5 6" key="1">
    <citation type="journal article" date="2018" name="Elife">
        <title>Firefly genomes illuminate parallel origins of bioluminescence in beetles.</title>
        <authorList>
            <person name="Fallon T.R."/>
            <person name="Lower S.E."/>
            <person name="Chang C.H."/>
            <person name="Bessho-Uehara M."/>
            <person name="Martin G.J."/>
            <person name="Bewick A.J."/>
            <person name="Behringer M."/>
            <person name="Debat H.J."/>
            <person name="Wong I."/>
            <person name="Day J.C."/>
            <person name="Suvorov A."/>
            <person name="Silva C.J."/>
            <person name="Stanger-Hall K.F."/>
            <person name="Hall D.W."/>
            <person name="Schmitz R.J."/>
            <person name="Nelson D.R."/>
            <person name="Lewis S.M."/>
            <person name="Shigenobu S."/>
            <person name="Bybee S.M."/>
            <person name="Larracuente A.M."/>
            <person name="Oba Y."/>
            <person name="Weng J.K."/>
        </authorList>
    </citation>
    <scope>NUCLEOTIDE SEQUENCE [LARGE SCALE GENOMIC DNA]</scope>
    <source>
        <strain evidence="5">1611_PpyrPB1</strain>
        <tissue evidence="5">Whole body</tissue>
    </source>
</reference>
<dbReference type="OrthoDB" id="408631at2759"/>
<keyword evidence="3" id="KW-1133">Transmembrane helix</keyword>
<evidence type="ECO:0000256" key="1">
    <source>
        <dbReference type="ARBA" id="ARBA00023180"/>
    </source>
</evidence>